<evidence type="ECO:0000313" key="3">
    <source>
        <dbReference type="EMBL" id="KAK5776177.1"/>
    </source>
</evidence>
<dbReference type="PANTHER" id="PTHR34482">
    <property type="entry name" value="DNA DAMAGE-INDUCIBLE PROTEIN 1-LIKE"/>
    <property type="match status" value="1"/>
</dbReference>
<sequence length="224" mass="25070">MLAADAPVPSATEVESNDRGARDDALSQAMLRVLERVAGASTGNGVRGSISERLRANGVEIFRGVSGIAPNVAEYWLEATERIMDDLDCSMKQKLKGAVSLLRDEAYQWWLTVREGTSADRVTWELFKTAFKGKYVGASYVDARRKEFLNLVQGGKTVAEYEAEFLRLSWYAVGIVASEYERSVHFEDGLRDDLRVLIAPQRERDFAVLVEKAKMAEEVKRAEK</sequence>
<organism evidence="3 4">
    <name type="scientific">Gossypium arboreum</name>
    <name type="common">Tree cotton</name>
    <name type="synonym">Gossypium nanking</name>
    <dbReference type="NCBI Taxonomy" id="29729"/>
    <lineage>
        <taxon>Eukaryota</taxon>
        <taxon>Viridiplantae</taxon>
        <taxon>Streptophyta</taxon>
        <taxon>Embryophyta</taxon>
        <taxon>Tracheophyta</taxon>
        <taxon>Spermatophyta</taxon>
        <taxon>Magnoliopsida</taxon>
        <taxon>eudicotyledons</taxon>
        <taxon>Gunneridae</taxon>
        <taxon>Pentapetalae</taxon>
        <taxon>rosids</taxon>
        <taxon>malvids</taxon>
        <taxon>Malvales</taxon>
        <taxon>Malvaceae</taxon>
        <taxon>Malvoideae</taxon>
        <taxon>Gossypium</taxon>
    </lineage>
</organism>
<protein>
    <recommendedName>
        <fullName evidence="2">Retrotransposon gag domain-containing protein</fullName>
    </recommendedName>
</protein>
<dbReference type="PANTHER" id="PTHR34482:SF36">
    <property type="entry name" value="RETROTRANSPOSON GAG DOMAIN-CONTAINING PROTEIN"/>
    <property type="match status" value="1"/>
</dbReference>
<comment type="caution">
    <text evidence="3">The sequence shown here is derived from an EMBL/GenBank/DDBJ whole genome shotgun (WGS) entry which is preliminary data.</text>
</comment>
<feature type="region of interest" description="Disordered" evidence="1">
    <location>
        <begin position="1"/>
        <end position="21"/>
    </location>
</feature>
<evidence type="ECO:0000256" key="1">
    <source>
        <dbReference type="SAM" id="MobiDB-lite"/>
    </source>
</evidence>
<feature type="domain" description="Retrotransposon gag" evidence="2">
    <location>
        <begin position="98"/>
        <end position="191"/>
    </location>
</feature>
<accession>A0ABR0MSC8</accession>
<name>A0ABR0MSC8_GOSAR</name>
<evidence type="ECO:0000259" key="2">
    <source>
        <dbReference type="Pfam" id="PF03732"/>
    </source>
</evidence>
<reference evidence="3 4" key="1">
    <citation type="submission" date="2023-03" db="EMBL/GenBank/DDBJ databases">
        <title>WGS of Gossypium arboreum.</title>
        <authorList>
            <person name="Yu D."/>
        </authorList>
    </citation>
    <scope>NUCLEOTIDE SEQUENCE [LARGE SCALE GENOMIC DNA]</scope>
    <source>
        <tissue evidence="3">Leaf</tissue>
    </source>
</reference>
<dbReference type="Pfam" id="PF03732">
    <property type="entry name" value="Retrotrans_gag"/>
    <property type="match status" value="1"/>
</dbReference>
<keyword evidence="4" id="KW-1185">Reference proteome</keyword>
<dbReference type="EMBL" id="JARKNE010000012">
    <property type="protein sequence ID" value="KAK5776177.1"/>
    <property type="molecule type" value="Genomic_DNA"/>
</dbReference>
<proteinExistence type="predicted"/>
<dbReference type="InterPro" id="IPR005162">
    <property type="entry name" value="Retrotrans_gag_dom"/>
</dbReference>
<dbReference type="Proteomes" id="UP001358586">
    <property type="component" value="Chromosome 12"/>
</dbReference>
<gene>
    <name evidence="3" type="ORF">PVK06_044136</name>
</gene>
<evidence type="ECO:0000313" key="4">
    <source>
        <dbReference type="Proteomes" id="UP001358586"/>
    </source>
</evidence>